<dbReference type="EMBL" id="JAACJM010000001">
    <property type="protein sequence ID" value="KAF5375015.1"/>
    <property type="molecule type" value="Genomic_DNA"/>
</dbReference>
<organism evidence="2 3">
    <name type="scientific">Tetrapyrgos nigripes</name>
    <dbReference type="NCBI Taxonomy" id="182062"/>
    <lineage>
        <taxon>Eukaryota</taxon>
        <taxon>Fungi</taxon>
        <taxon>Dikarya</taxon>
        <taxon>Basidiomycota</taxon>
        <taxon>Agaricomycotina</taxon>
        <taxon>Agaricomycetes</taxon>
        <taxon>Agaricomycetidae</taxon>
        <taxon>Agaricales</taxon>
        <taxon>Marasmiineae</taxon>
        <taxon>Marasmiaceae</taxon>
        <taxon>Tetrapyrgos</taxon>
    </lineage>
</organism>
<keyword evidence="3" id="KW-1185">Reference proteome</keyword>
<feature type="region of interest" description="Disordered" evidence="1">
    <location>
        <begin position="76"/>
        <end position="108"/>
    </location>
</feature>
<gene>
    <name evidence="2" type="ORF">D9758_000093</name>
</gene>
<evidence type="ECO:0000313" key="2">
    <source>
        <dbReference type="EMBL" id="KAF5375015.1"/>
    </source>
</evidence>
<dbReference type="AlphaFoldDB" id="A0A8H5H243"/>
<protein>
    <submittedName>
        <fullName evidence="2">Uncharacterized protein</fullName>
    </submittedName>
</protein>
<proteinExistence type="predicted"/>
<evidence type="ECO:0000313" key="3">
    <source>
        <dbReference type="Proteomes" id="UP000559256"/>
    </source>
</evidence>
<reference evidence="2 3" key="1">
    <citation type="journal article" date="2020" name="ISME J.">
        <title>Uncovering the hidden diversity of litter-decomposition mechanisms in mushroom-forming fungi.</title>
        <authorList>
            <person name="Floudas D."/>
            <person name="Bentzer J."/>
            <person name="Ahren D."/>
            <person name="Johansson T."/>
            <person name="Persson P."/>
            <person name="Tunlid A."/>
        </authorList>
    </citation>
    <scope>NUCLEOTIDE SEQUENCE [LARGE SCALE GENOMIC DNA]</scope>
    <source>
        <strain evidence="2 3">CBS 291.85</strain>
    </source>
</reference>
<accession>A0A8H5H243</accession>
<dbReference type="Proteomes" id="UP000559256">
    <property type="component" value="Unassembled WGS sequence"/>
</dbReference>
<feature type="compositionally biased region" description="Polar residues" evidence="1">
    <location>
        <begin position="76"/>
        <end position="99"/>
    </location>
</feature>
<comment type="caution">
    <text evidence="2">The sequence shown here is derived from an EMBL/GenBank/DDBJ whole genome shotgun (WGS) entry which is preliminary data.</text>
</comment>
<name>A0A8H5H243_9AGAR</name>
<evidence type="ECO:0000256" key="1">
    <source>
        <dbReference type="SAM" id="MobiDB-lite"/>
    </source>
</evidence>
<sequence length="142" mass="15945">MTKELSHIRSLSEKAGTFALSRTVTNFTILMMPGKSTETRAGASFPPTEPLRRKAIRSLREALTPSTKLKFVLTVRGNTDGRQTEHTPTTTPGLPQESSYDSEDEFEIREPENQNLARRLIKGYAKRVSRRAIPAKCMYAFA</sequence>